<dbReference type="EMBL" id="MN740087">
    <property type="protein sequence ID" value="QHT87348.1"/>
    <property type="molecule type" value="Genomic_DNA"/>
</dbReference>
<sequence length="165" mass="19541">MNICLSLDQLFLPNVFFLDAKQNMIIHGKFTQLVYSDEFFSMNGLSITLPFVNWKMETVNNNQVKYLYFQQNNTINQDIVKKILDLETLIIELYKRKTDCTKRVSNLLRYQLSCGSLKIQKNYHSIHEKIDIQPISRRIYIIKLSGVWESDEEVGITFKVLEMYQ</sequence>
<proteinExistence type="predicted"/>
<accession>A0A6C0I2W9</accession>
<protein>
    <submittedName>
        <fullName evidence="1">Uncharacterized protein</fullName>
    </submittedName>
</protein>
<dbReference type="AlphaFoldDB" id="A0A6C0I2W9"/>
<reference evidence="1" key="1">
    <citation type="journal article" date="2020" name="Nature">
        <title>Giant virus diversity and host interactions through global metagenomics.</title>
        <authorList>
            <person name="Schulz F."/>
            <person name="Roux S."/>
            <person name="Paez-Espino D."/>
            <person name="Jungbluth S."/>
            <person name="Walsh D.A."/>
            <person name="Denef V.J."/>
            <person name="McMahon K.D."/>
            <person name="Konstantinidis K.T."/>
            <person name="Eloe-Fadrosh E.A."/>
            <person name="Kyrpides N.C."/>
            <person name="Woyke T."/>
        </authorList>
    </citation>
    <scope>NUCLEOTIDE SEQUENCE</scope>
    <source>
        <strain evidence="1">GVMAG-M-3300023184-190</strain>
    </source>
</reference>
<name>A0A6C0I2W9_9ZZZZ</name>
<evidence type="ECO:0000313" key="1">
    <source>
        <dbReference type="EMBL" id="QHT87348.1"/>
    </source>
</evidence>
<organism evidence="1">
    <name type="scientific">viral metagenome</name>
    <dbReference type="NCBI Taxonomy" id="1070528"/>
    <lineage>
        <taxon>unclassified sequences</taxon>
        <taxon>metagenomes</taxon>
        <taxon>organismal metagenomes</taxon>
    </lineage>
</organism>